<dbReference type="GO" id="GO:0016491">
    <property type="term" value="F:oxidoreductase activity"/>
    <property type="evidence" value="ECO:0007669"/>
    <property type="project" value="UniProtKB-KW"/>
</dbReference>
<dbReference type="Gene3D" id="3.40.50.720">
    <property type="entry name" value="NAD(P)-binding Rossmann-like Domain"/>
    <property type="match status" value="2"/>
</dbReference>
<evidence type="ECO:0000256" key="2">
    <source>
        <dbReference type="ARBA" id="ARBA00023027"/>
    </source>
</evidence>
<feature type="non-terminal residue" evidence="4">
    <location>
        <position position="215"/>
    </location>
</feature>
<name>A0A382R5R2_9ZZZZ</name>
<feature type="domain" description="D-isomer specific 2-hydroxyacid dehydrogenase NAD-binding" evidence="3">
    <location>
        <begin position="108"/>
        <end position="215"/>
    </location>
</feature>
<keyword evidence="1" id="KW-0560">Oxidoreductase</keyword>
<dbReference type="InterPro" id="IPR036291">
    <property type="entry name" value="NAD(P)-bd_dom_sf"/>
</dbReference>
<dbReference type="Pfam" id="PF02826">
    <property type="entry name" value="2-Hacid_dh_C"/>
    <property type="match status" value="1"/>
</dbReference>
<sequence>MNILFYCTFPNQKIWIQSIKKKFKREKVHTIKDNINFQDIDIAIVWNLPNKILSQLTNLKIIFSLGAGVDHILNLSGYKGTPIVRIKDPNMATRMSNHVLSQILYYQLKLTLFQKAQQSKKWLEEKETLLNNEIKVGILGTGFLGTFIGKYLQQLNYKVIGFKNSPAKSKISFPIYTKRKINNFIKECDIIVSILPSTSKTNNFINHSFLNKMKK</sequence>
<organism evidence="4">
    <name type="scientific">marine metagenome</name>
    <dbReference type="NCBI Taxonomy" id="408172"/>
    <lineage>
        <taxon>unclassified sequences</taxon>
        <taxon>metagenomes</taxon>
        <taxon>ecological metagenomes</taxon>
    </lineage>
</organism>
<accession>A0A382R5R2</accession>
<evidence type="ECO:0000256" key="1">
    <source>
        <dbReference type="ARBA" id="ARBA00023002"/>
    </source>
</evidence>
<keyword evidence="2" id="KW-0520">NAD</keyword>
<dbReference type="SUPFAM" id="SSF51735">
    <property type="entry name" value="NAD(P)-binding Rossmann-fold domains"/>
    <property type="match status" value="1"/>
</dbReference>
<evidence type="ECO:0000259" key="3">
    <source>
        <dbReference type="Pfam" id="PF02826"/>
    </source>
</evidence>
<dbReference type="PANTHER" id="PTHR43333:SF1">
    <property type="entry name" value="D-ISOMER SPECIFIC 2-HYDROXYACID DEHYDROGENASE NAD-BINDING DOMAIN-CONTAINING PROTEIN"/>
    <property type="match status" value="1"/>
</dbReference>
<protein>
    <recommendedName>
        <fullName evidence="3">D-isomer specific 2-hydroxyacid dehydrogenase NAD-binding domain-containing protein</fullName>
    </recommendedName>
</protein>
<dbReference type="GO" id="GO:0051287">
    <property type="term" value="F:NAD binding"/>
    <property type="evidence" value="ECO:0007669"/>
    <property type="project" value="InterPro"/>
</dbReference>
<dbReference type="EMBL" id="UINC01119308">
    <property type="protein sequence ID" value="SVC93036.1"/>
    <property type="molecule type" value="Genomic_DNA"/>
</dbReference>
<reference evidence="4" key="1">
    <citation type="submission" date="2018-05" db="EMBL/GenBank/DDBJ databases">
        <authorList>
            <person name="Lanie J.A."/>
            <person name="Ng W.-L."/>
            <person name="Kazmierczak K.M."/>
            <person name="Andrzejewski T.M."/>
            <person name="Davidsen T.M."/>
            <person name="Wayne K.J."/>
            <person name="Tettelin H."/>
            <person name="Glass J.I."/>
            <person name="Rusch D."/>
            <person name="Podicherti R."/>
            <person name="Tsui H.-C.T."/>
            <person name="Winkler M.E."/>
        </authorList>
    </citation>
    <scope>NUCLEOTIDE SEQUENCE</scope>
</reference>
<evidence type="ECO:0000313" key="4">
    <source>
        <dbReference type="EMBL" id="SVC93036.1"/>
    </source>
</evidence>
<dbReference type="SUPFAM" id="SSF52283">
    <property type="entry name" value="Formate/glycerate dehydrogenase catalytic domain-like"/>
    <property type="match status" value="1"/>
</dbReference>
<dbReference type="InterPro" id="IPR006140">
    <property type="entry name" value="D-isomer_DH_NAD-bd"/>
</dbReference>
<proteinExistence type="predicted"/>
<dbReference type="AlphaFoldDB" id="A0A382R5R2"/>
<dbReference type="PANTHER" id="PTHR43333">
    <property type="entry name" value="2-HACID_DH_C DOMAIN-CONTAINING PROTEIN"/>
    <property type="match status" value="1"/>
</dbReference>
<gene>
    <name evidence="4" type="ORF">METZ01_LOCUS345890</name>
</gene>